<dbReference type="Pfam" id="PF07980">
    <property type="entry name" value="SusD_RagB"/>
    <property type="match status" value="1"/>
</dbReference>
<feature type="chain" id="PRO_5045797213" evidence="7">
    <location>
        <begin position="24"/>
        <end position="626"/>
    </location>
</feature>
<dbReference type="InterPro" id="IPR033985">
    <property type="entry name" value="SusD-like_N"/>
</dbReference>
<comment type="similarity">
    <text evidence="2">Belongs to the SusD family.</text>
</comment>
<keyword evidence="3 7" id="KW-0732">Signal</keyword>
<dbReference type="Gene3D" id="1.25.40.390">
    <property type="match status" value="1"/>
</dbReference>
<accession>A0ABS7Z4S1</accession>
<comment type="caution">
    <text evidence="10">The sequence shown here is derived from an EMBL/GenBank/DDBJ whole genome shotgun (WGS) entry which is preliminary data.</text>
</comment>
<evidence type="ECO:0000256" key="2">
    <source>
        <dbReference type="ARBA" id="ARBA00006275"/>
    </source>
</evidence>
<evidence type="ECO:0000256" key="1">
    <source>
        <dbReference type="ARBA" id="ARBA00004442"/>
    </source>
</evidence>
<feature type="region of interest" description="Disordered" evidence="6">
    <location>
        <begin position="333"/>
        <end position="353"/>
    </location>
</feature>
<dbReference type="Pfam" id="PF14322">
    <property type="entry name" value="SusD-like_3"/>
    <property type="match status" value="1"/>
</dbReference>
<feature type="signal peptide" evidence="7">
    <location>
        <begin position="1"/>
        <end position="23"/>
    </location>
</feature>
<sequence length="626" mass="70861">MKKKFFAKNTLVTLGCISVLSLANVGCKNYLDREPLSEYLSSNFYNNEGAIRQGANGCYQRLKMNHSSSSNIPFSVLWDMYTPFGIERADNASIGAGTVDLRTNFTQELTWSILYTSIARCNAVLSGAQPYYNDLNDNARRILAEIKVLRAHFNIQLVSLYGDVPYFAEPVSEEQLRSTERKNWSEVVDLIIQDLDEAAAILPWQNTEWGRVDKAVALGLKSRIALYAGSWSKFGHGINAAKDEQKAKEYFQSAATSSKRIIDEGGRVLAKNYNDLFTRVGQMKPDAKSENMLFMMFSDFGEKSTQYMSLGEQVRMIGQSGRFPTGQLVDTYETSNGKRIDDPTSGYDPKKPFQNRDPRLKYTIYTHQDTIIGNTGGNKKKFLMDVYNPKTKQWDEQGNMQLVENIDYIGSVAQYGYIQSGVGYAWKKYNHFDDEASALPTYNIVIMRYAEVLLNYAEAKIELGEIDATVVNAIDQVRARVGMPGVLQSDPSRAGNESKLRQIVRRERKVELAKEGLYLFDMRRWRLGAIQNAEPTYGYPKAIGVSAAQNIYPDGYTQVTPDMVPNYGAVGSERDLNDVASYQAYGSKLRSRDISRNWEDRFYLWPIPQTERNKAPWLTQNPGYGE</sequence>
<evidence type="ECO:0000256" key="5">
    <source>
        <dbReference type="ARBA" id="ARBA00023237"/>
    </source>
</evidence>
<dbReference type="Proteomes" id="UP001165302">
    <property type="component" value="Unassembled WGS sequence"/>
</dbReference>
<evidence type="ECO:0000259" key="8">
    <source>
        <dbReference type="Pfam" id="PF07980"/>
    </source>
</evidence>
<evidence type="ECO:0000313" key="10">
    <source>
        <dbReference type="EMBL" id="MCA5004391.1"/>
    </source>
</evidence>
<keyword evidence="5" id="KW-0998">Cell outer membrane</keyword>
<gene>
    <name evidence="10" type="ORF">IPZ78_04360</name>
</gene>
<evidence type="ECO:0000256" key="4">
    <source>
        <dbReference type="ARBA" id="ARBA00023136"/>
    </source>
</evidence>
<feature type="domain" description="SusD-like N-terminal" evidence="9">
    <location>
        <begin position="30"/>
        <end position="226"/>
    </location>
</feature>
<evidence type="ECO:0000313" key="11">
    <source>
        <dbReference type="Proteomes" id="UP001165302"/>
    </source>
</evidence>
<feature type="domain" description="RagB/SusD" evidence="8">
    <location>
        <begin position="312"/>
        <end position="624"/>
    </location>
</feature>
<dbReference type="InterPro" id="IPR011990">
    <property type="entry name" value="TPR-like_helical_dom_sf"/>
</dbReference>
<protein>
    <submittedName>
        <fullName evidence="10">RagB/SusD family nutrient uptake outer membrane protein</fullName>
    </submittedName>
</protein>
<organism evidence="10 11">
    <name type="scientific">Sphingobacterium bovistauri</name>
    <dbReference type="NCBI Taxonomy" id="2781959"/>
    <lineage>
        <taxon>Bacteria</taxon>
        <taxon>Pseudomonadati</taxon>
        <taxon>Bacteroidota</taxon>
        <taxon>Sphingobacteriia</taxon>
        <taxon>Sphingobacteriales</taxon>
        <taxon>Sphingobacteriaceae</taxon>
        <taxon>Sphingobacterium</taxon>
    </lineage>
</organism>
<evidence type="ECO:0000256" key="3">
    <source>
        <dbReference type="ARBA" id="ARBA00022729"/>
    </source>
</evidence>
<feature type="compositionally biased region" description="Basic and acidic residues" evidence="6">
    <location>
        <begin position="336"/>
        <end position="353"/>
    </location>
</feature>
<comment type="subcellular location">
    <subcellularLocation>
        <location evidence="1">Cell outer membrane</location>
    </subcellularLocation>
</comment>
<dbReference type="EMBL" id="JADEYP010000005">
    <property type="protein sequence ID" value="MCA5004391.1"/>
    <property type="molecule type" value="Genomic_DNA"/>
</dbReference>
<evidence type="ECO:0000256" key="6">
    <source>
        <dbReference type="SAM" id="MobiDB-lite"/>
    </source>
</evidence>
<keyword evidence="4" id="KW-0472">Membrane</keyword>
<dbReference type="InterPro" id="IPR012944">
    <property type="entry name" value="SusD_RagB_dom"/>
</dbReference>
<evidence type="ECO:0000256" key="7">
    <source>
        <dbReference type="SAM" id="SignalP"/>
    </source>
</evidence>
<keyword evidence="11" id="KW-1185">Reference proteome</keyword>
<dbReference type="SUPFAM" id="SSF48452">
    <property type="entry name" value="TPR-like"/>
    <property type="match status" value="1"/>
</dbReference>
<reference evidence="10" key="1">
    <citation type="submission" date="2020-10" db="EMBL/GenBank/DDBJ databases">
        <authorList>
            <person name="Lu T."/>
            <person name="Wang Q."/>
            <person name="Han X."/>
        </authorList>
    </citation>
    <scope>NUCLEOTIDE SEQUENCE</scope>
    <source>
        <strain evidence="10">WQ 366</strain>
    </source>
</reference>
<proteinExistence type="inferred from homology"/>
<name>A0ABS7Z4S1_9SPHI</name>
<evidence type="ECO:0000259" key="9">
    <source>
        <dbReference type="Pfam" id="PF14322"/>
    </source>
</evidence>